<dbReference type="InterPro" id="IPR028082">
    <property type="entry name" value="Peripla_BP_I"/>
</dbReference>
<protein>
    <submittedName>
        <fullName evidence="5">Transcriptional regulator, LacI family</fullName>
    </submittedName>
</protein>
<organism evidence="5 6">
    <name type="scientific">Bifidobacterium vansinderenii</name>
    <dbReference type="NCBI Taxonomy" id="1984871"/>
    <lineage>
        <taxon>Bacteria</taxon>
        <taxon>Bacillati</taxon>
        <taxon>Actinomycetota</taxon>
        <taxon>Actinomycetes</taxon>
        <taxon>Bifidobacteriales</taxon>
        <taxon>Bifidobacteriaceae</taxon>
        <taxon>Bifidobacterium</taxon>
    </lineage>
</organism>
<accession>A0A229VYT9</accession>
<evidence type="ECO:0000256" key="3">
    <source>
        <dbReference type="ARBA" id="ARBA00023163"/>
    </source>
</evidence>
<dbReference type="OrthoDB" id="1639518at2"/>
<dbReference type="SUPFAM" id="SSF53822">
    <property type="entry name" value="Periplasmic binding protein-like I"/>
    <property type="match status" value="1"/>
</dbReference>
<dbReference type="AlphaFoldDB" id="A0A229VYT9"/>
<keyword evidence="3" id="KW-0804">Transcription</keyword>
<name>A0A229VYT9_9BIFI</name>
<dbReference type="SMART" id="SM00354">
    <property type="entry name" value="HTH_LACI"/>
    <property type="match status" value="1"/>
</dbReference>
<dbReference type="Gene3D" id="3.40.50.2300">
    <property type="match status" value="2"/>
</dbReference>
<reference evidence="5 6" key="1">
    <citation type="submission" date="2017-05" db="EMBL/GenBank/DDBJ databases">
        <title>Bifidobacterium vansinderenii sp. nov.</title>
        <authorList>
            <person name="Lugli G.A."/>
            <person name="Duranti S."/>
            <person name="Mangifesta M."/>
        </authorList>
    </citation>
    <scope>NUCLEOTIDE SEQUENCE [LARGE SCALE GENOMIC DNA]</scope>
    <source>
        <strain evidence="5 6">Tam10B</strain>
    </source>
</reference>
<evidence type="ECO:0000259" key="4">
    <source>
        <dbReference type="PROSITE" id="PS50932"/>
    </source>
</evidence>
<proteinExistence type="predicted"/>
<dbReference type="EMBL" id="NEWD01000007">
    <property type="protein sequence ID" value="OXN00789.1"/>
    <property type="molecule type" value="Genomic_DNA"/>
</dbReference>
<keyword evidence="6" id="KW-1185">Reference proteome</keyword>
<dbReference type="Gene3D" id="1.10.260.40">
    <property type="entry name" value="lambda repressor-like DNA-binding domains"/>
    <property type="match status" value="1"/>
</dbReference>
<dbReference type="GO" id="GO:0003700">
    <property type="term" value="F:DNA-binding transcription factor activity"/>
    <property type="evidence" value="ECO:0007669"/>
    <property type="project" value="TreeGrafter"/>
</dbReference>
<dbReference type="CDD" id="cd06283">
    <property type="entry name" value="PBP1_RegR_EndR_KdgR-like"/>
    <property type="match status" value="1"/>
</dbReference>
<evidence type="ECO:0000256" key="1">
    <source>
        <dbReference type="ARBA" id="ARBA00023015"/>
    </source>
</evidence>
<comment type="caution">
    <text evidence="5">The sequence shown here is derived from an EMBL/GenBank/DDBJ whole genome shotgun (WGS) entry which is preliminary data.</text>
</comment>
<keyword evidence="2" id="KW-0238">DNA-binding</keyword>
<evidence type="ECO:0000313" key="5">
    <source>
        <dbReference type="EMBL" id="OXN00789.1"/>
    </source>
</evidence>
<keyword evidence="1" id="KW-0805">Transcription regulation</keyword>
<dbReference type="PANTHER" id="PTHR30146">
    <property type="entry name" value="LACI-RELATED TRANSCRIPTIONAL REPRESSOR"/>
    <property type="match status" value="1"/>
</dbReference>
<evidence type="ECO:0000256" key="2">
    <source>
        <dbReference type="ARBA" id="ARBA00023125"/>
    </source>
</evidence>
<dbReference type="PROSITE" id="PS50932">
    <property type="entry name" value="HTH_LACI_2"/>
    <property type="match status" value="1"/>
</dbReference>
<sequence length="344" mass="38148">MAKVTIADIAREAQVSVTTVSRFINGNYGKMSQATRTRIQETVDRLEYRPSASARRMRQQSTHVVGVIVADISNVFSSLLFSGIYAQLQPAGYDVMLMNANNSTTQEHDEINRLLSQEVDGLIIQPNAREFAAYEPIVSSRTPLVMVDRECADQPDGVAKVVADNEESCHRMGLTLADMGYDNIVVLSRTRSEISAQAARVAGFASAAEERHVLMVPVEADSHDQDWLERRIRTTLDHLSGRTVLVSLMGPLLFDILAALKTLGIRFPNDVGLVSFDDWRWSQYVQDGIYLLEQDPQALGREAARNLLDQIGARGEDRTGDPYARSRQITLPVTVVEADSVLAR</sequence>
<feature type="domain" description="HTH lacI-type" evidence="4">
    <location>
        <begin position="4"/>
        <end position="59"/>
    </location>
</feature>
<dbReference type="PROSITE" id="PS00356">
    <property type="entry name" value="HTH_LACI_1"/>
    <property type="match status" value="1"/>
</dbReference>
<dbReference type="CDD" id="cd01392">
    <property type="entry name" value="HTH_LacI"/>
    <property type="match status" value="1"/>
</dbReference>
<dbReference type="InterPro" id="IPR000843">
    <property type="entry name" value="HTH_LacI"/>
</dbReference>
<dbReference type="GO" id="GO:0000976">
    <property type="term" value="F:transcription cis-regulatory region binding"/>
    <property type="evidence" value="ECO:0007669"/>
    <property type="project" value="TreeGrafter"/>
</dbReference>
<evidence type="ECO:0000313" key="6">
    <source>
        <dbReference type="Proteomes" id="UP000215433"/>
    </source>
</evidence>
<dbReference type="Pfam" id="PF00356">
    <property type="entry name" value="LacI"/>
    <property type="match status" value="1"/>
</dbReference>
<dbReference type="RefSeq" id="WP_093959930.1">
    <property type="nucleotide sequence ID" value="NZ_NEWD01000007.1"/>
</dbReference>
<dbReference type="InterPro" id="IPR010982">
    <property type="entry name" value="Lambda_DNA-bd_dom_sf"/>
</dbReference>
<dbReference type="Proteomes" id="UP000215433">
    <property type="component" value="Unassembled WGS sequence"/>
</dbReference>
<dbReference type="SUPFAM" id="SSF47413">
    <property type="entry name" value="lambda repressor-like DNA-binding domains"/>
    <property type="match status" value="1"/>
</dbReference>
<dbReference type="PANTHER" id="PTHR30146:SF154">
    <property type="entry name" value="TRANSCRIPTION REGULATOR, MEMBER OF GALR FAMILY"/>
    <property type="match status" value="1"/>
</dbReference>
<dbReference type="Pfam" id="PF00532">
    <property type="entry name" value="Peripla_BP_1"/>
    <property type="match status" value="1"/>
</dbReference>
<dbReference type="InterPro" id="IPR001761">
    <property type="entry name" value="Peripla_BP/Lac1_sug-bd_dom"/>
</dbReference>
<gene>
    <name evidence="5" type="ORF">Tam10B_0744</name>
</gene>